<keyword evidence="7" id="KW-0436">Ligase</keyword>
<dbReference type="PANTHER" id="PTHR43107">
    <property type="entry name" value="LONG-CHAIN FATTY ACID TRANSPORT PROTEIN"/>
    <property type="match status" value="1"/>
</dbReference>
<reference evidence="23 25" key="1">
    <citation type="submission" date="2015-10" db="EMBL/GenBank/DDBJ databases">
        <title>The cercosporin biosynthetic gene cluster was horizontally transferred to several fungal lineages and shown to be expanded in Cercospora beticola based on microsynteny with recipient genomes.</title>
        <authorList>
            <person name="De Jonge R."/>
            <person name="Ebert M.K."/>
            <person name="Suttle J.C."/>
            <person name="Jurick Ii W.M."/>
            <person name="Secor G.A."/>
            <person name="Thomma B.P."/>
            <person name="Van De Peer Y."/>
            <person name="Bolton M.D."/>
        </authorList>
    </citation>
    <scope>NUCLEOTIDE SEQUENCE [LARGE SCALE GENOMIC DNA]</scope>
    <source>
        <strain evidence="23 25">09-40</strain>
    </source>
</reference>
<proteinExistence type="inferred from homology"/>
<dbReference type="EMBL" id="LKMD01000100">
    <property type="protein sequence ID" value="PIB00795.1"/>
    <property type="molecule type" value="Genomic_DNA"/>
</dbReference>
<dbReference type="Pfam" id="PF13193">
    <property type="entry name" value="AMP-binding_C"/>
    <property type="match status" value="1"/>
</dbReference>
<dbReference type="InterPro" id="IPR045851">
    <property type="entry name" value="AMP-bd_C_sf"/>
</dbReference>
<evidence type="ECO:0000256" key="8">
    <source>
        <dbReference type="ARBA" id="ARBA00022677"/>
    </source>
</evidence>
<dbReference type="GO" id="GO:0005324">
    <property type="term" value="F:long-chain fatty acid transmembrane transporter activity"/>
    <property type="evidence" value="ECO:0007669"/>
    <property type="project" value="TreeGrafter"/>
</dbReference>
<dbReference type="FunFam" id="3.40.50.12780:FF:000019">
    <property type="entry name" value="Long-chain fatty acid transporter"/>
    <property type="match status" value="1"/>
</dbReference>
<keyword evidence="26" id="KW-1185">Reference proteome</keyword>
<evidence type="ECO:0000256" key="12">
    <source>
        <dbReference type="ARBA" id="ARBA00022989"/>
    </source>
</evidence>
<evidence type="ECO:0000256" key="15">
    <source>
        <dbReference type="ARBA" id="ARBA00023140"/>
    </source>
</evidence>
<keyword evidence="13" id="KW-0445">Lipid transport</keyword>
<evidence type="ECO:0000313" key="26">
    <source>
        <dbReference type="Proteomes" id="UP001302367"/>
    </source>
</evidence>
<evidence type="ECO:0000256" key="1">
    <source>
        <dbReference type="ARBA" id="ARBA00004502"/>
    </source>
</evidence>
<dbReference type="OrthoDB" id="10253869at2759"/>
<dbReference type="GO" id="GO:0009898">
    <property type="term" value="C:cytoplasmic side of plasma membrane"/>
    <property type="evidence" value="ECO:0007669"/>
    <property type="project" value="TreeGrafter"/>
</dbReference>
<dbReference type="PANTHER" id="PTHR43107:SF15">
    <property type="entry name" value="FATTY ACID TRANSPORT PROTEIN 3, ISOFORM A"/>
    <property type="match status" value="1"/>
</dbReference>
<evidence type="ECO:0000256" key="14">
    <source>
        <dbReference type="ARBA" id="ARBA00023136"/>
    </source>
</evidence>
<evidence type="ECO:0000256" key="11">
    <source>
        <dbReference type="ARBA" id="ARBA00022840"/>
    </source>
</evidence>
<dbReference type="Proteomes" id="UP001302367">
    <property type="component" value="Chromosome 1"/>
</dbReference>
<keyword evidence="11" id="KW-0067">ATP-binding</keyword>
<evidence type="ECO:0000256" key="19">
    <source>
        <dbReference type="ARBA" id="ARBA00078285"/>
    </source>
</evidence>
<dbReference type="AlphaFoldDB" id="A0A2G5I7Q0"/>
<dbReference type="SUPFAM" id="SSF56801">
    <property type="entry name" value="Acetyl-CoA synthetase-like"/>
    <property type="match status" value="1"/>
</dbReference>
<evidence type="ECO:0000256" key="16">
    <source>
        <dbReference type="ARBA" id="ARBA00051585"/>
    </source>
</evidence>
<protein>
    <recommendedName>
        <fullName evidence="18">Very long-chain fatty acid transport protein</fullName>
    </recommendedName>
    <alternativeName>
        <fullName evidence="19">Very-long-chain acyl-CoA synthetase</fullName>
    </alternativeName>
</protein>
<evidence type="ECO:0000313" key="25">
    <source>
        <dbReference type="Proteomes" id="UP000230605"/>
    </source>
</evidence>
<dbReference type="Proteomes" id="UP000230605">
    <property type="component" value="Chromosome 1"/>
</dbReference>
<dbReference type="GO" id="GO:0005811">
    <property type="term" value="C:lipid droplet"/>
    <property type="evidence" value="ECO:0007669"/>
    <property type="project" value="UniProtKB-SubCell"/>
</dbReference>
<comment type="subcellular location">
    <subcellularLocation>
        <location evidence="3">Cell membrane</location>
        <topology evidence="3">Multi-pass membrane protein</topology>
    </subcellularLocation>
    <subcellularLocation>
        <location evidence="1">Lipid droplet</location>
    </subcellularLocation>
    <subcellularLocation>
        <location evidence="2">Peroxisome membrane</location>
        <topology evidence="2">Multi-pass membrane protein</topology>
    </subcellularLocation>
</comment>
<evidence type="ECO:0000259" key="21">
    <source>
        <dbReference type="Pfam" id="PF00501"/>
    </source>
</evidence>
<keyword evidence="9 20" id="KW-0812">Transmembrane</keyword>
<dbReference type="Pfam" id="PF00501">
    <property type="entry name" value="AMP-binding"/>
    <property type="match status" value="1"/>
</dbReference>
<keyword evidence="5" id="KW-0813">Transport</keyword>
<feature type="domain" description="AMP-dependent synthetase/ligase" evidence="21">
    <location>
        <begin position="93"/>
        <end position="402"/>
    </location>
</feature>
<keyword evidence="15" id="KW-0576">Peroxisome</keyword>
<sequence length="650" mass="72245">MARLPHIPVSLPRLTAGTAVPAAAIAAYLNGRYQITTDIWAITSAIWYQIFLKRLEKQDRVNVFYRFEELAKTPGQAGKLFLVVPKDENEPNAQTEWTYAEAYELILKYAGWLKETHGVRKEEIIAMNFMNKPQFIWVWFALWSLGAIPAFINSNLRDNAFIHCAKISTTRLLILGPEIAEEALTDEAVAAFKPDNKGHAIDTVILDSATEATIASLTPYRAPDCERSGVIVASTSLLIYTSGTTGLPKAANVAWGKSLSGVNFFPKLLGMKADDRYYTAMPLYHSSASILGVCQVLGPGSTVIVSKKFSPRTVMKQATETNATIMQYIGEMCRYLVSGPPTPYDKTHKVRLAFGNGMRPDVWQRFKDRFNIGTIVEFYGATEGPGASFVYSNNGFLRGAIGKSGVISSTLFGGNQALLKHDHETDMPYRNPKTGFCEKVATNEPGELCYWLDPENVSDKFQGYLGNDKANGSKIIRNVFKKGDVYYRSGDLQRKDSDGRWWFVDRIGDTYRWKGENVSTAEVSEALGTHAALQEANVYGVQLPNHDGRAGCAAIGLSEGQKFDDNLGAELAAHVRRRLPRYAVPLFLRLMKEFEVTGTMKHQKVSLRNQGVDPSKTESDELYWLPPGSDKYTRFTEGDWKKIAGGQAKL</sequence>
<dbReference type="InterPro" id="IPR042099">
    <property type="entry name" value="ANL_N_sf"/>
</dbReference>
<dbReference type="InterPro" id="IPR025110">
    <property type="entry name" value="AMP-bd_C"/>
</dbReference>
<comment type="similarity">
    <text evidence="4">Belongs to the ATP-dependent AMP-binding enzyme family.</text>
</comment>
<reference evidence="24 26" key="2">
    <citation type="submission" date="2023-09" db="EMBL/GenBank/DDBJ databases">
        <title>Complete-Gapless Cercospora beticola genome.</title>
        <authorList>
            <person name="Wyatt N.A."/>
            <person name="Spanner R.E."/>
            <person name="Bolton M.D."/>
        </authorList>
    </citation>
    <scope>NUCLEOTIDE SEQUENCE [LARGE SCALE GENOMIC DNA]</scope>
    <source>
        <strain evidence="24">Cb09-40</strain>
    </source>
</reference>
<dbReference type="FunFam" id="3.30.300.30:FF:000002">
    <property type="entry name" value="Long-chain fatty acid transport protein 1"/>
    <property type="match status" value="1"/>
</dbReference>
<name>A0A2G5I7Q0_CERBT</name>
<dbReference type="Gene3D" id="3.40.50.12780">
    <property type="entry name" value="N-terminal domain of ligase-like"/>
    <property type="match status" value="1"/>
</dbReference>
<feature type="transmembrane region" description="Helical" evidence="20">
    <location>
        <begin position="135"/>
        <end position="152"/>
    </location>
</feature>
<dbReference type="GO" id="GO:0004467">
    <property type="term" value="F:long-chain fatty acid-CoA ligase activity"/>
    <property type="evidence" value="ECO:0007669"/>
    <property type="project" value="TreeGrafter"/>
</dbReference>
<keyword evidence="6" id="KW-1003">Cell membrane</keyword>
<evidence type="ECO:0000256" key="3">
    <source>
        <dbReference type="ARBA" id="ARBA00004651"/>
    </source>
</evidence>
<evidence type="ECO:0000256" key="17">
    <source>
        <dbReference type="ARBA" id="ARBA00060276"/>
    </source>
</evidence>
<comment type="catalytic activity">
    <reaction evidence="16">
        <text>a very long-chain fatty acid + ATP + CoA = a very long-chain fatty acyl-CoA + AMP + diphosphate</text>
        <dbReference type="Rhea" id="RHEA:54536"/>
        <dbReference type="ChEBI" id="CHEBI:30616"/>
        <dbReference type="ChEBI" id="CHEBI:33019"/>
        <dbReference type="ChEBI" id="CHEBI:57287"/>
        <dbReference type="ChEBI" id="CHEBI:58950"/>
        <dbReference type="ChEBI" id="CHEBI:138261"/>
        <dbReference type="ChEBI" id="CHEBI:456215"/>
    </reaction>
</comment>
<evidence type="ECO:0000256" key="20">
    <source>
        <dbReference type="SAM" id="Phobius"/>
    </source>
</evidence>
<evidence type="ECO:0000256" key="9">
    <source>
        <dbReference type="ARBA" id="ARBA00022692"/>
    </source>
</evidence>
<keyword evidence="12 20" id="KW-1133">Transmembrane helix</keyword>
<keyword evidence="10" id="KW-0547">Nucleotide-binding</keyword>
<keyword evidence="14 20" id="KW-0472">Membrane</keyword>
<dbReference type="EMBL" id="CP134184">
    <property type="protein sequence ID" value="WPA97111.1"/>
    <property type="molecule type" value="Genomic_DNA"/>
</dbReference>
<evidence type="ECO:0000313" key="23">
    <source>
        <dbReference type="EMBL" id="PIB00795.1"/>
    </source>
</evidence>
<evidence type="ECO:0000259" key="22">
    <source>
        <dbReference type="Pfam" id="PF13193"/>
    </source>
</evidence>
<evidence type="ECO:0000313" key="24">
    <source>
        <dbReference type="EMBL" id="WPA97111.1"/>
    </source>
</evidence>
<evidence type="ECO:0000256" key="10">
    <source>
        <dbReference type="ARBA" id="ARBA00022741"/>
    </source>
</evidence>
<evidence type="ECO:0000256" key="4">
    <source>
        <dbReference type="ARBA" id="ARBA00006432"/>
    </source>
</evidence>
<accession>A0A2G5I7Q0</accession>
<dbReference type="InterPro" id="IPR000873">
    <property type="entry name" value="AMP-dep_synth/lig_dom"/>
</dbReference>
<keyword evidence="8" id="KW-0551">Lipid droplet</keyword>
<evidence type="ECO:0000256" key="13">
    <source>
        <dbReference type="ARBA" id="ARBA00023055"/>
    </source>
</evidence>
<dbReference type="InterPro" id="IPR020845">
    <property type="entry name" value="AMP-binding_CS"/>
</dbReference>
<evidence type="ECO:0000256" key="6">
    <source>
        <dbReference type="ARBA" id="ARBA00022475"/>
    </source>
</evidence>
<evidence type="ECO:0000256" key="18">
    <source>
        <dbReference type="ARBA" id="ARBA00068795"/>
    </source>
</evidence>
<evidence type="ECO:0000256" key="7">
    <source>
        <dbReference type="ARBA" id="ARBA00022598"/>
    </source>
</evidence>
<comment type="function">
    <text evidence="17">Acyl-CoA synthetase required for both the import of long chain fatty acids (LCFAs) (C14-C18) and the activation very long chain fatty acids (VLCFAs) (C20-C26) by esterification of the fatty acids into metabolically active CoA-thioesters for subsequent degradation or incorporation into phospholipids. The transport and fatty acyl-CoA synthetase activities are genetically separable and are thus independent activities. Esterifies VLCFAs in the peroxisome matrix. The VLCFAs are actively transported into peroxisomes by a PXA1-PXA2 heterodimeric transporter in the peroxisomal membrane.</text>
</comment>
<gene>
    <name evidence="23" type="ORF">CB0940_01665</name>
    <name evidence="24" type="ORF">RHO25_001719</name>
</gene>
<evidence type="ECO:0000256" key="2">
    <source>
        <dbReference type="ARBA" id="ARBA00004585"/>
    </source>
</evidence>
<dbReference type="Gene3D" id="3.30.300.30">
    <property type="match status" value="1"/>
</dbReference>
<evidence type="ECO:0000256" key="5">
    <source>
        <dbReference type="ARBA" id="ARBA00022448"/>
    </source>
</evidence>
<dbReference type="GO" id="GO:0005778">
    <property type="term" value="C:peroxisomal membrane"/>
    <property type="evidence" value="ECO:0007669"/>
    <property type="project" value="UniProtKB-SubCell"/>
</dbReference>
<dbReference type="GO" id="GO:0005524">
    <property type="term" value="F:ATP binding"/>
    <property type="evidence" value="ECO:0007669"/>
    <property type="project" value="UniProtKB-KW"/>
</dbReference>
<organism evidence="23 25">
    <name type="scientific">Cercospora beticola</name>
    <name type="common">Sugarbeet leaf spot fungus</name>
    <dbReference type="NCBI Taxonomy" id="122368"/>
    <lineage>
        <taxon>Eukaryota</taxon>
        <taxon>Fungi</taxon>
        <taxon>Dikarya</taxon>
        <taxon>Ascomycota</taxon>
        <taxon>Pezizomycotina</taxon>
        <taxon>Dothideomycetes</taxon>
        <taxon>Dothideomycetidae</taxon>
        <taxon>Mycosphaerellales</taxon>
        <taxon>Mycosphaerellaceae</taxon>
        <taxon>Cercospora</taxon>
    </lineage>
</organism>
<dbReference type="GO" id="GO:0044539">
    <property type="term" value="P:long-chain fatty acid import into cell"/>
    <property type="evidence" value="ECO:0007669"/>
    <property type="project" value="TreeGrafter"/>
</dbReference>
<feature type="domain" description="AMP-binding enzyme C-terminal" evidence="22">
    <location>
        <begin position="522"/>
        <end position="601"/>
    </location>
</feature>
<dbReference type="PROSITE" id="PS00455">
    <property type="entry name" value="AMP_BINDING"/>
    <property type="match status" value="1"/>
</dbReference>